<dbReference type="PANTHER" id="PTHR11579:SF18">
    <property type="entry name" value="PROTEIN-L-ISOASPARTATE O-METHYLTRANSFERASE"/>
    <property type="match status" value="1"/>
</dbReference>
<keyword evidence="4" id="KW-0808">Transferase</keyword>
<reference evidence="4 5" key="1">
    <citation type="submission" date="2021-01" db="EMBL/GenBank/DDBJ databases">
        <title>Genome seq and assembly of Devosia sp. G19.</title>
        <authorList>
            <person name="Chhetri G."/>
        </authorList>
    </citation>
    <scope>NUCLEOTIDE SEQUENCE [LARGE SCALE GENOMIC DNA]</scope>
    <source>
        <strain evidence="4 5">G19</strain>
    </source>
</reference>
<dbReference type="Gene3D" id="3.40.50.150">
    <property type="entry name" value="Vaccinia Virus protein VP39"/>
    <property type="match status" value="1"/>
</dbReference>
<dbReference type="CDD" id="cd02440">
    <property type="entry name" value="AdoMet_MTases"/>
    <property type="match status" value="1"/>
</dbReference>
<dbReference type="InterPro" id="IPR029063">
    <property type="entry name" value="SAM-dependent_MTases_sf"/>
</dbReference>
<evidence type="ECO:0000256" key="3">
    <source>
        <dbReference type="ARBA" id="ARBA00030757"/>
    </source>
</evidence>
<keyword evidence="4" id="KW-0489">Methyltransferase</keyword>
<proteinExistence type="inferred from homology"/>
<dbReference type="PANTHER" id="PTHR11579">
    <property type="entry name" value="PROTEIN-L-ISOASPARTATE O-METHYLTRANSFERASE"/>
    <property type="match status" value="1"/>
</dbReference>
<evidence type="ECO:0000313" key="5">
    <source>
        <dbReference type="Proteomes" id="UP000595460"/>
    </source>
</evidence>
<dbReference type="Proteomes" id="UP000595460">
    <property type="component" value="Chromosome"/>
</dbReference>
<dbReference type="EMBL" id="CP068047">
    <property type="protein sequence ID" value="QQR35261.1"/>
    <property type="molecule type" value="Genomic_DNA"/>
</dbReference>
<dbReference type="Pfam" id="PF01135">
    <property type="entry name" value="PCMT"/>
    <property type="match status" value="1"/>
</dbReference>
<dbReference type="GO" id="GO:0008168">
    <property type="term" value="F:methyltransferase activity"/>
    <property type="evidence" value="ECO:0007669"/>
    <property type="project" value="UniProtKB-KW"/>
</dbReference>
<dbReference type="RefSeq" id="WP_201654550.1">
    <property type="nucleotide sequence ID" value="NZ_CP068047.1"/>
</dbReference>
<comment type="similarity">
    <text evidence="1">Belongs to the methyltransferase superfamily. L-isoaspartyl/D-aspartyl protein methyltransferase family.</text>
</comment>
<dbReference type="InterPro" id="IPR000682">
    <property type="entry name" value="PCMT"/>
</dbReference>
<evidence type="ECO:0000313" key="4">
    <source>
        <dbReference type="EMBL" id="QQR35261.1"/>
    </source>
</evidence>
<evidence type="ECO:0000256" key="2">
    <source>
        <dbReference type="ARBA" id="ARBA00013346"/>
    </source>
</evidence>
<protein>
    <recommendedName>
        <fullName evidence="2">Protein-L-isoaspartate O-methyltransferase</fullName>
    </recommendedName>
    <alternativeName>
        <fullName evidence="3">Protein L-isoaspartyl methyltransferase</fullName>
    </alternativeName>
</protein>
<dbReference type="GO" id="GO:0032259">
    <property type="term" value="P:methylation"/>
    <property type="evidence" value="ECO:0007669"/>
    <property type="project" value="UniProtKB-KW"/>
</dbReference>
<sequence length="213" mass="22397">MVDFERARAHMVESQLRAGGVTDASILARMRAVPREEFVAAGRRDVAYVDDIQWLGRRFMAAPATLGKLLMLAEIKPGDSVLDIGAATGYSTAVMAGLAATATGLEPDATLAAAAAANLATLHLGNAQIVVGDIDRLGNARFDVVVVQGALDSVPDAFLALLNEGGRLVALVRNGAVSVAHLYVRSARGVTARAEFNAFLPPLAQPKDEEFVF</sequence>
<accession>A0ABX7BZN2</accession>
<organism evidence="4 5">
    <name type="scientific">Devosia oryziradicis</name>
    <dbReference type="NCBI Taxonomy" id="2801335"/>
    <lineage>
        <taxon>Bacteria</taxon>
        <taxon>Pseudomonadati</taxon>
        <taxon>Pseudomonadota</taxon>
        <taxon>Alphaproteobacteria</taxon>
        <taxon>Hyphomicrobiales</taxon>
        <taxon>Devosiaceae</taxon>
        <taxon>Devosia</taxon>
    </lineage>
</organism>
<name>A0ABX7BZN2_9HYPH</name>
<evidence type="ECO:0000256" key="1">
    <source>
        <dbReference type="ARBA" id="ARBA00005369"/>
    </source>
</evidence>
<keyword evidence="5" id="KW-1185">Reference proteome</keyword>
<gene>
    <name evidence="4" type="ORF">JI749_12900</name>
</gene>
<dbReference type="SUPFAM" id="SSF53335">
    <property type="entry name" value="S-adenosyl-L-methionine-dependent methyltransferases"/>
    <property type="match status" value="1"/>
</dbReference>